<proteinExistence type="evidence at transcript level"/>
<evidence type="ECO:0000256" key="1">
    <source>
        <dbReference type="SAM" id="MobiDB-lite"/>
    </source>
</evidence>
<sequence>SCGKHEDTLFSEKSRKCRNGKDSRRSESTTLRLVLLNSCESTATTILTPHGSRTSFIIFYGIDIFNDKRL</sequence>
<organism evidence="2">
    <name type="scientific">Aedes aegypti</name>
    <name type="common">Yellowfever mosquito</name>
    <name type="synonym">Culex aegypti</name>
    <dbReference type="NCBI Taxonomy" id="7159"/>
    <lineage>
        <taxon>Eukaryota</taxon>
        <taxon>Metazoa</taxon>
        <taxon>Ecdysozoa</taxon>
        <taxon>Arthropoda</taxon>
        <taxon>Hexapoda</taxon>
        <taxon>Insecta</taxon>
        <taxon>Pterygota</taxon>
        <taxon>Neoptera</taxon>
        <taxon>Endopterygota</taxon>
        <taxon>Diptera</taxon>
        <taxon>Nematocera</taxon>
        <taxon>Culicoidea</taxon>
        <taxon>Culicidae</taxon>
        <taxon>Culicinae</taxon>
        <taxon>Aedini</taxon>
        <taxon>Aedes</taxon>
        <taxon>Stegomyia</taxon>
    </lineage>
</organism>
<dbReference type="EMBL" id="GDUN01001079">
    <property type="protein sequence ID" value="JAN94840.1"/>
    <property type="molecule type" value="mRNA"/>
</dbReference>
<protein>
    <submittedName>
        <fullName evidence="2">Uncharacterized protein</fullName>
    </submittedName>
</protein>
<reference evidence="2" key="1">
    <citation type="journal article" date="2016" name="PLoS ONE">
        <title>A Deep Insight into the Sialome of Male and Female Aedes aegypti Mosquitoes.</title>
        <authorList>
            <person name="Ribeiro J.M."/>
            <person name="Martin-Martin I."/>
            <person name="Arca B."/>
            <person name="Calvo E."/>
        </authorList>
    </citation>
    <scope>NUCLEOTIDE SEQUENCE</scope>
    <source>
        <strain evidence="2">Liverpool</strain>
        <tissue evidence="2">Salivary glands</tissue>
    </source>
</reference>
<accession>A0A0P6ISI7</accession>
<feature type="non-terminal residue" evidence="2">
    <location>
        <position position="1"/>
    </location>
</feature>
<evidence type="ECO:0000313" key="2">
    <source>
        <dbReference type="EMBL" id="JAN94840.1"/>
    </source>
</evidence>
<feature type="region of interest" description="Disordered" evidence="1">
    <location>
        <begin position="1"/>
        <end position="26"/>
    </location>
</feature>
<name>A0A0P6ISI7_AEDAE</name>
<dbReference type="AlphaFoldDB" id="A0A0P6ISI7"/>